<keyword evidence="11" id="KW-1185">Reference proteome</keyword>
<dbReference type="AlphaFoldDB" id="A0A061D9S5"/>
<reference evidence="11" key="1">
    <citation type="journal article" date="2014" name="Nucleic Acids Res.">
        <title>The evolutionary dynamics of variant antigen genes in Babesia reveal a history of genomic innovation underlying host-parasite interaction.</title>
        <authorList>
            <person name="Jackson A.P."/>
            <person name="Otto T.D."/>
            <person name="Darby A."/>
            <person name="Ramaprasad A."/>
            <person name="Xia D."/>
            <person name="Echaide I.E."/>
            <person name="Farber M."/>
            <person name="Gahlot S."/>
            <person name="Gamble J."/>
            <person name="Gupta D."/>
            <person name="Gupta Y."/>
            <person name="Jackson L."/>
            <person name="Malandrin L."/>
            <person name="Malas T.B."/>
            <person name="Moussa E."/>
            <person name="Nair M."/>
            <person name="Reid A.J."/>
            <person name="Sanders M."/>
            <person name="Sharma J."/>
            <person name="Tracey A."/>
            <person name="Quail M.A."/>
            <person name="Weir W."/>
            <person name="Wastling J.M."/>
            <person name="Hall N."/>
            <person name="Willadsen P."/>
            <person name="Lingelbach K."/>
            <person name="Shiels B."/>
            <person name="Tait A."/>
            <person name="Berriman M."/>
            <person name="Allred D.R."/>
            <person name="Pain A."/>
        </authorList>
    </citation>
    <scope>NUCLEOTIDE SEQUENCE [LARGE SCALE GENOMIC DNA]</scope>
    <source>
        <strain evidence="11">Bond</strain>
    </source>
</reference>
<dbReference type="VEuPathDB" id="PiroplasmaDB:BBBOND_0311760"/>
<dbReference type="GeneID" id="24565814"/>
<dbReference type="InterPro" id="IPR038160">
    <property type="entry name" value="6_CYS_dom_sf"/>
</dbReference>
<dbReference type="OrthoDB" id="365660at2759"/>
<evidence type="ECO:0000256" key="2">
    <source>
        <dbReference type="ARBA" id="ARBA00004241"/>
    </source>
</evidence>
<evidence type="ECO:0000256" key="8">
    <source>
        <dbReference type="SAM" id="SignalP"/>
    </source>
</evidence>
<dbReference type="KEGG" id="bbig:BBBOND_0311760"/>
<feature type="chain" id="PRO_5001600724" description="6-Cys domain-containing protein" evidence="8">
    <location>
        <begin position="27"/>
        <end position="969"/>
    </location>
</feature>
<dbReference type="Proteomes" id="UP000033188">
    <property type="component" value="Chromosome 3"/>
</dbReference>
<evidence type="ECO:0000256" key="5">
    <source>
        <dbReference type="ARBA" id="ARBA00023136"/>
    </source>
</evidence>
<dbReference type="RefSeq" id="XP_012769459.1">
    <property type="nucleotide sequence ID" value="XM_012914005.1"/>
</dbReference>
<keyword evidence="5" id="KW-0472">Membrane</keyword>
<keyword evidence="4 8" id="KW-0732">Signal</keyword>
<dbReference type="Pfam" id="PF07422">
    <property type="entry name" value="s48_45"/>
    <property type="match status" value="1"/>
</dbReference>
<dbReference type="GO" id="GO:0005886">
    <property type="term" value="C:plasma membrane"/>
    <property type="evidence" value="ECO:0007669"/>
    <property type="project" value="UniProtKB-SubCell"/>
</dbReference>
<evidence type="ECO:0000259" key="9">
    <source>
        <dbReference type="PROSITE" id="PS51701"/>
    </source>
</evidence>
<dbReference type="PROSITE" id="PS51701">
    <property type="entry name" value="6_CYS"/>
    <property type="match status" value="1"/>
</dbReference>
<dbReference type="EMBL" id="LK391709">
    <property type="protein sequence ID" value="CDR97273.1"/>
    <property type="molecule type" value="Genomic_DNA"/>
</dbReference>
<evidence type="ECO:0000256" key="3">
    <source>
        <dbReference type="ARBA" id="ARBA00022475"/>
    </source>
</evidence>
<dbReference type="InterPro" id="IPR010884">
    <property type="entry name" value="6_CYS_dom"/>
</dbReference>
<evidence type="ECO:0000313" key="11">
    <source>
        <dbReference type="Proteomes" id="UP000033188"/>
    </source>
</evidence>
<organism evidence="10 11">
    <name type="scientific">Babesia bigemina</name>
    <dbReference type="NCBI Taxonomy" id="5866"/>
    <lineage>
        <taxon>Eukaryota</taxon>
        <taxon>Sar</taxon>
        <taxon>Alveolata</taxon>
        <taxon>Apicomplexa</taxon>
        <taxon>Aconoidasida</taxon>
        <taxon>Piroplasmida</taxon>
        <taxon>Babesiidae</taxon>
        <taxon>Babesia</taxon>
    </lineage>
</organism>
<comment type="subcellular location">
    <subcellularLocation>
        <location evidence="1">Cell membrane</location>
    </subcellularLocation>
    <subcellularLocation>
        <location evidence="2">Cell surface</location>
    </subcellularLocation>
</comment>
<gene>
    <name evidence="10" type="ORF">BBBOND_0311760</name>
</gene>
<keyword evidence="6" id="KW-1015">Disulfide bond</keyword>
<evidence type="ECO:0000256" key="1">
    <source>
        <dbReference type="ARBA" id="ARBA00004236"/>
    </source>
</evidence>
<dbReference type="Gene3D" id="2.60.40.2860">
    <property type="match status" value="2"/>
</dbReference>
<proteinExistence type="predicted"/>
<protein>
    <recommendedName>
        <fullName evidence="9">6-Cys domain-containing protein</fullName>
    </recommendedName>
</protein>
<name>A0A061D9S5_BABBI</name>
<keyword evidence="7" id="KW-0325">Glycoprotein</keyword>
<feature type="domain" description="6-Cys" evidence="9">
    <location>
        <begin position="839"/>
        <end position="969"/>
    </location>
</feature>
<sequence length="969" mass="108691">MGISALINAVLAFCAIWLHRGGFIYASEYNFDYQGELLVNNAVVRCRMDIAYPLKETVICPIYVEGTEYVWHPRPNSNEDGDVNSYVSNNGKLRSIPLSNVLLSEAENPLIWLVSNDTSTELRLDFSANELFASTERRLIFICGPKDLVLNAELQRQLHRLDDFDGMQELPWTQETPLTQEIAKIGHGLGVFYLDRGRMDRPLQGCGSRPSPLFDAENEVSIDRKTGAVSCVADPMSESRIGFLCEGWIDPPNCMKYLINNNDEIVTAYPPNAYLNFEESKPWVVARYFINFALPPFHGECRCINPETGAVMAKMKIRRKTEYVCDIASMMLRNRVRPIRGPWCSVVLHPGSTLTIRLPAPVVNSSSIDEQNEGDDDGDIEEDAITVPFSQLPSVYEYETEFLPKDMTTLRQIKSLRDIDHYDEVAYDQALAGDALELDASQISRGEVKLKYRSDKPLALKGGLNSFLYHWKLVSKSENVANETRAVVNVSFALTHHYDIIGSDLGEPSVFDPDRSKDGCSTKPMGNGLGGTYECVNDMSTTDEHFGIHCRPDEELLPGNCASTGYDLYSNSIRPFPRSIRNVTPYPTVGFRVLRMGFINRPLSYACVCVDRSGYETSRLVLASNRKIVNDYVVRRAGESHTPLPYMLLPWSEGVPSSDKIDSPMYLVIYHAPEKTIKMQMGTTLHMTCAFDSELQNDVNTENLETTWLPMPPEEFYYKINEVTDGLELNREKYADSICSTHSALEVVYQTDPKSNEHKQLTIRTSRSAILISKDPISSEHVRMNFVCGKKAEPLDLSSISGDALSADESEPIVSSIIDASEKYTWNVVKVQLETTDPYMQGCGFTYESDELFKPETPEIYDANGQQIGCKIDIQAAGEAAFYCPAPYVLDPPGCFDQVYVDGEEKNVRDISQSLGASRSNHFVTLKFYGKVVGPGETLRKTPPLECRCVTIKGIVLSTIQIENYYAKE</sequence>
<evidence type="ECO:0000313" key="10">
    <source>
        <dbReference type="EMBL" id="CDR97273.1"/>
    </source>
</evidence>
<evidence type="ECO:0000256" key="6">
    <source>
        <dbReference type="ARBA" id="ARBA00023157"/>
    </source>
</evidence>
<feature type="signal peptide" evidence="8">
    <location>
        <begin position="1"/>
        <end position="26"/>
    </location>
</feature>
<evidence type="ECO:0000256" key="4">
    <source>
        <dbReference type="ARBA" id="ARBA00022729"/>
    </source>
</evidence>
<keyword evidence="3" id="KW-1003">Cell membrane</keyword>
<evidence type="ECO:0000256" key="7">
    <source>
        <dbReference type="ARBA" id="ARBA00023180"/>
    </source>
</evidence>
<dbReference type="GO" id="GO:0009986">
    <property type="term" value="C:cell surface"/>
    <property type="evidence" value="ECO:0007669"/>
    <property type="project" value="UniProtKB-SubCell"/>
</dbReference>
<accession>A0A061D9S5</accession>